<feature type="transmembrane region" description="Helical" evidence="1">
    <location>
        <begin position="153"/>
        <end position="175"/>
    </location>
</feature>
<keyword evidence="1" id="KW-0812">Transmembrane</keyword>
<sequence length="257" mass="26941">MTATVQQAVLTSEWTKARTLRSTTWPLLLTVVASVGLSVAFGLYLRGSFDRMPVADQRGFNTAEFAVGSVVYGQILLVAFGVLVVCSEYSGGTIRTSLAAVPRRGTFYSAKVLVGTALALVVSAVTVAGAYLAAHVALGSRSGPLLGPDESRILVGSTLYLTLICAFSIGVATMLRSAALSLGTLIPFFFVVSNILGHVPVVREIGQYLPDQAGHQIMVATPRPDSPLGPWTGLLVMAAWAVVALGGGYVLLTRRDA</sequence>
<protein>
    <submittedName>
        <fullName evidence="2">ABC-2 type transport system permease protein</fullName>
    </submittedName>
</protein>
<dbReference type="GO" id="GO:0140359">
    <property type="term" value="F:ABC-type transporter activity"/>
    <property type="evidence" value="ECO:0007669"/>
    <property type="project" value="InterPro"/>
</dbReference>
<evidence type="ECO:0000256" key="1">
    <source>
        <dbReference type="SAM" id="Phobius"/>
    </source>
</evidence>
<dbReference type="OrthoDB" id="3297477at2"/>
<organism evidence="2 3">
    <name type="scientific">Umezawaea tangerina</name>
    <dbReference type="NCBI Taxonomy" id="84725"/>
    <lineage>
        <taxon>Bacteria</taxon>
        <taxon>Bacillati</taxon>
        <taxon>Actinomycetota</taxon>
        <taxon>Actinomycetes</taxon>
        <taxon>Pseudonocardiales</taxon>
        <taxon>Pseudonocardiaceae</taxon>
        <taxon>Umezawaea</taxon>
    </lineage>
</organism>
<accession>A0A2T0T743</accession>
<gene>
    <name evidence="2" type="ORF">CLV43_105225</name>
</gene>
<feature type="transmembrane region" description="Helical" evidence="1">
    <location>
        <begin position="65"/>
        <end position="86"/>
    </location>
</feature>
<keyword evidence="1" id="KW-0472">Membrane</keyword>
<dbReference type="PANTHER" id="PTHR37305">
    <property type="entry name" value="INTEGRAL MEMBRANE PROTEIN-RELATED"/>
    <property type="match status" value="1"/>
</dbReference>
<proteinExistence type="predicted"/>
<feature type="transmembrane region" description="Helical" evidence="1">
    <location>
        <begin position="25"/>
        <end position="45"/>
    </location>
</feature>
<dbReference type="PANTHER" id="PTHR37305:SF1">
    <property type="entry name" value="MEMBRANE PROTEIN"/>
    <property type="match status" value="1"/>
</dbReference>
<feature type="transmembrane region" description="Helical" evidence="1">
    <location>
        <begin position="231"/>
        <end position="252"/>
    </location>
</feature>
<dbReference type="Proteomes" id="UP000239494">
    <property type="component" value="Unassembled WGS sequence"/>
</dbReference>
<dbReference type="RefSeq" id="WP_106188488.1">
    <property type="nucleotide sequence ID" value="NZ_PVTF01000005.1"/>
</dbReference>
<dbReference type="GO" id="GO:0005886">
    <property type="term" value="C:plasma membrane"/>
    <property type="evidence" value="ECO:0007669"/>
    <property type="project" value="UniProtKB-SubCell"/>
</dbReference>
<feature type="transmembrane region" description="Helical" evidence="1">
    <location>
        <begin position="182"/>
        <end position="201"/>
    </location>
</feature>
<comment type="caution">
    <text evidence="2">The sequence shown here is derived from an EMBL/GenBank/DDBJ whole genome shotgun (WGS) entry which is preliminary data.</text>
</comment>
<dbReference type="EMBL" id="PVTF01000005">
    <property type="protein sequence ID" value="PRY41467.1"/>
    <property type="molecule type" value="Genomic_DNA"/>
</dbReference>
<dbReference type="AlphaFoldDB" id="A0A2T0T743"/>
<keyword evidence="3" id="KW-1185">Reference proteome</keyword>
<name>A0A2T0T743_9PSEU</name>
<dbReference type="Pfam" id="PF12679">
    <property type="entry name" value="ABC2_membrane_2"/>
    <property type="match status" value="1"/>
</dbReference>
<evidence type="ECO:0000313" key="2">
    <source>
        <dbReference type="EMBL" id="PRY41467.1"/>
    </source>
</evidence>
<feature type="transmembrane region" description="Helical" evidence="1">
    <location>
        <begin position="107"/>
        <end position="133"/>
    </location>
</feature>
<keyword evidence="1" id="KW-1133">Transmembrane helix</keyword>
<evidence type="ECO:0000313" key="3">
    <source>
        <dbReference type="Proteomes" id="UP000239494"/>
    </source>
</evidence>
<reference evidence="2 3" key="1">
    <citation type="submission" date="2018-03" db="EMBL/GenBank/DDBJ databases">
        <title>Genomic Encyclopedia of Archaeal and Bacterial Type Strains, Phase II (KMG-II): from individual species to whole genera.</title>
        <authorList>
            <person name="Goeker M."/>
        </authorList>
    </citation>
    <scope>NUCLEOTIDE SEQUENCE [LARGE SCALE GENOMIC DNA]</scope>
    <source>
        <strain evidence="2 3">DSM 44720</strain>
    </source>
</reference>